<gene>
    <name evidence="2" type="ORF">APZ42_003002</name>
</gene>
<evidence type="ECO:0000259" key="1">
    <source>
        <dbReference type="Pfam" id="PF09141"/>
    </source>
</evidence>
<accession>A0A162C3S7</accession>
<dbReference type="GO" id="GO:0098609">
    <property type="term" value="P:cell-cell adhesion"/>
    <property type="evidence" value="ECO:0007669"/>
    <property type="project" value="TreeGrafter"/>
</dbReference>
<dbReference type="Gene3D" id="1.20.1420.10">
    <property type="entry name" value="Talin, central domain"/>
    <property type="match status" value="1"/>
</dbReference>
<dbReference type="OrthoDB" id="10262320at2759"/>
<dbReference type="GO" id="GO:0030036">
    <property type="term" value="P:actin cytoskeleton organization"/>
    <property type="evidence" value="ECO:0007669"/>
    <property type="project" value="TreeGrafter"/>
</dbReference>
<feature type="domain" description="Talin central" evidence="1">
    <location>
        <begin position="13"/>
        <end position="156"/>
    </location>
</feature>
<reference evidence="2 3" key="1">
    <citation type="submission" date="2016-03" db="EMBL/GenBank/DDBJ databases">
        <title>EvidentialGene: Evidence-directed Construction of Genes on Genomes.</title>
        <authorList>
            <person name="Gilbert D.G."/>
            <person name="Choi J.-H."/>
            <person name="Mockaitis K."/>
            <person name="Colbourne J."/>
            <person name="Pfrender M."/>
        </authorList>
    </citation>
    <scope>NUCLEOTIDE SEQUENCE [LARGE SCALE GENOMIC DNA]</scope>
    <source>
        <strain evidence="2 3">Xinb3</strain>
        <tissue evidence="2">Complete organism</tissue>
    </source>
</reference>
<proteinExistence type="predicted"/>
<keyword evidence="3" id="KW-1185">Reference proteome</keyword>
<feature type="non-terminal residue" evidence="2">
    <location>
        <position position="1"/>
    </location>
</feature>
<dbReference type="GO" id="GO:0005200">
    <property type="term" value="F:structural constituent of cytoskeleton"/>
    <property type="evidence" value="ECO:0007669"/>
    <property type="project" value="InterPro"/>
</dbReference>
<evidence type="ECO:0000313" key="3">
    <source>
        <dbReference type="Proteomes" id="UP000076858"/>
    </source>
</evidence>
<dbReference type="AlphaFoldDB" id="A0A162C3S7"/>
<sequence>VQQPKVTSVLTEPQRALISTISEGQKAVEEAEHILDTKLQVPDLGSDPASLKWKQNQLDTNKQNVSSQIAAMNAATASVITLTSGPPEDVDHQAVGAAISTISSNLPEMAKGVKLISALMEGEEHDDRLMDATRRLCKAFSDLLDAAKPENNNLRELYQLDGSLGSSVRHHHQCRPFDNVR</sequence>
<dbReference type="Proteomes" id="UP000076858">
    <property type="component" value="Unassembled WGS sequence"/>
</dbReference>
<dbReference type="EMBL" id="LRGB01009219">
    <property type="protein sequence ID" value="KZS00631.1"/>
    <property type="molecule type" value="Genomic_DNA"/>
</dbReference>
<dbReference type="PANTHER" id="PTHR19981">
    <property type="entry name" value="TALIN"/>
    <property type="match status" value="1"/>
</dbReference>
<evidence type="ECO:0000313" key="2">
    <source>
        <dbReference type="EMBL" id="KZS00631.1"/>
    </source>
</evidence>
<dbReference type="GO" id="GO:0005886">
    <property type="term" value="C:plasma membrane"/>
    <property type="evidence" value="ECO:0007669"/>
    <property type="project" value="TreeGrafter"/>
</dbReference>
<protein>
    <submittedName>
        <fullName evidence="2">Talin-1</fullName>
    </submittedName>
</protein>
<dbReference type="GO" id="GO:0005737">
    <property type="term" value="C:cytoplasm"/>
    <property type="evidence" value="ECO:0007669"/>
    <property type="project" value="TreeGrafter"/>
</dbReference>
<dbReference type="GO" id="GO:0005925">
    <property type="term" value="C:focal adhesion"/>
    <property type="evidence" value="ECO:0007669"/>
    <property type="project" value="InterPro"/>
</dbReference>
<dbReference type="STRING" id="35525.A0A162C3S7"/>
<comment type="caution">
    <text evidence="2">The sequence shown here is derived from an EMBL/GenBank/DDBJ whole genome shotgun (WGS) entry which is preliminary data.</text>
</comment>
<dbReference type="Pfam" id="PF09141">
    <property type="entry name" value="Talin_middle"/>
    <property type="match status" value="1"/>
</dbReference>
<dbReference type="PANTHER" id="PTHR19981:SF1">
    <property type="entry name" value="RHEA, ISOFORM B"/>
    <property type="match status" value="1"/>
</dbReference>
<name>A0A162C3S7_9CRUS</name>
<dbReference type="InterPro" id="IPR036476">
    <property type="entry name" value="Talin_cent_sf"/>
</dbReference>
<dbReference type="GO" id="GO:0001726">
    <property type="term" value="C:ruffle"/>
    <property type="evidence" value="ECO:0007669"/>
    <property type="project" value="InterPro"/>
</dbReference>
<dbReference type="GO" id="GO:0005178">
    <property type="term" value="F:integrin binding"/>
    <property type="evidence" value="ECO:0007669"/>
    <property type="project" value="TreeGrafter"/>
</dbReference>
<organism evidence="2 3">
    <name type="scientific">Daphnia magna</name>
    <dbReference type="NCBI Taxonomy" id="35525"/>
    <lineage>
        <taxon>Eukaryota</taxon>
        <taxon>Metazoa</taxon>
        <taxon>Ecdysozoa</taxon>
        <taxon>Arthropoda</taxon>
        <taxon>Crustacea</taxon>
        <taxon>Branchiopoda</taxon>
        <taxon>Diplostraca</taxon>
        <taxon>Cladocera</taxon>
        <taxon>Anomopoda</taxon>
        <taxon>Daphniidae</taxon>
        <taxon>Daphnia</taxon>
    </lineage>
</organism>
<dbReference type="InterPro" id="IPR015224">
    <property type="entry name" value="Talin_cent"/>
</dbReference>
<dbReference type="SUPFAM" id="SSF109880">
    <property type="entry name" value="A middle domain of Talin 1"/>
    <property type="match status" value="1"/>
</dbReference>